<protein>
    <submittedName>
        <fullName evidence="3">Carbamate kinase</fullName>
        <ecNumber evidence="3">2.7.2.2</ecNumber>
    </submittedName>
</protein>
<dbReference type="EMBL" id="JACAQD010000118">
    <property type="protein sequence ID" value="NWC37540.1"/>
    <property type="molecule type" value="Genomic_DNA"/>
</dbReference>
<evidence type="ECO:0000256" key="2">
    <source>
        <dbReference type="ARBA" id="ARBA00022777"/>
    </source>
</evidence>
<dbReference type="InterPro" id="IPR036393">
    <property type="entry name" value="AceGlu_kinase-like_sf"/>
</dbReference>
<keyword evidence="2 3" id="KW-0418">Kinase</keyword>
<dbReference type="PANTHER" id="PTHR30409:SF1">
    <property type="entry name" value="CARBAMATE KINASE-RELATED"/>
    <property type="match status" value="1"/>
</dbReference>
<sequence length="49" mass="5261">MRIVVALGGNALLRRGEPMTADNQRANIRIATEQIAKIHAGNELVIAHG</sequence>
<dbReference type="Proteomes" id="UP000520592">
    <property type="component" value="Unassembled WGS sequence"/>
</dbReference>
<keyword evidence="1 3" id="KW-0808">Transferase</keyword>
<organism evidence="3 4">
    <name type="scientific">Pseudomonas gingeri</name>
    <dbReference type="NCBI Taxonomy" id="117681"/>
    <lineage>
        <taxon>Bacteria</taxon>
        <taxon>Pseudomonadati</taxon>
        <taxon>Pseudomonadota</taxon>
        <taxon>Gammaproteobacteria</taxon>
        <taxon>Pseudomonadales</taxon>
        <taxon>Pseudomonadaceae</taxon>
        <taxon>Pseudomonas</taxon>
    </lineage>
</organism>
<dbReference type="GO" id="GO:0008804">
    <property type="term" value="F:carbamate kinase activity"/>
    <property type="evidence" value="ECO:0007669"/>
    <property type="project" value="UniProtKB-EC"/>
</dbReference>
<dbReference type="GO" id="GO:0019546">
    <property type="term" value="P:L-arginine deiminase pathway"/>
    <property type="evidence" value="ECO:0007669"/>
    <property type="project" value="TreeGrafter"/>
</dbReference>
<gene>
    <name evidence="3" type="ORF">HX876_34945</name>
</gene>
<dbReference type="AlphaFoldDB" id="A0A7Y7YK01"/>
<dbReference type="GO" id="GO:0005829">
    <property type="term" value="C:cytosol"/>
    <property type="evidence" value="ECO:0007669"/>
    <property type="project" value="TreeGrafter"/>
</dbReference>
<dbReference type="Gene3D" id="3.40.1160.10">
    <property type="entry name" value="Acetylglutamate kinase-like"/>
    <property type="match status" value="1"/>
</dbReference>
<name>A0A7Y7YK01_9PSED</name>
<comment type="caution">
    <text evidence="3">The sequence shown here is derived from an EMBL/GenBank/DDBJ whole genome shotgun (WGS) entry which is preliminary data.</text>
</comment>
<proteinExistence type="predicted"/>
<reference evidence="3 4" key="1">
    <citation type="submission" date="2020-04" db="EMBL/GenBank/DDBJ databases">
        <title>Molecular characterization of pseudomonads from Agaricus bisporus reveal novel blotch 2 pathogens in Western Europe.</title>
        <authorList>
            <person name="Taparia T."/>
            <person name="Krijger M."/>
            <person name="Haynes E."/>
            <person name="Elpinstone J.G."/>
            <person name="Noble R."/>
            <person name="Van Der Wolf J."/>
        </authorList>
    </citation>
    <scope>NUCLEOTIDE SEQUENCE [LARGE SCALE GENOMIC DNA]</scope>
    <source>
        <strain evidence="3 4">IPO3737</strain>
    </source>
</reference>
<evidence type="ECO:0000313" key="4">
    <source>
        <dbReference type="Proteomes" id="UP000520592"/>
    </source>
</evidence>
<accession>A0A7Y7YK01</accession>
<evidence type="ECO:0000313" key="3">
    <source>
        <dbReference type="EMBL" id="NWC37540.1"/>
    </source>
</evidence>
<dbReference type="InterPro" id="IPR003964">
    <property type="entry name" value="Carb_kinase"/>
</dbReference>
<feature type="non-terminal residue" evidence="3">
    <location>
        <position position="49"/>
    </location>
</feature>
<dbReference type="SUPFAM" id="SSF53633">
    <property type="entry name" value="Carbamate kinase-like"/>
    <property type="match status" value="1"/>
</dbReference>
<dbReference type="PANTHER" id="PTHR30409">
    <property type="entry name" value="CARBAMATE KINASE"/>
    <property type="match status" value="1"/>
</dbReference>
<dbReference type="EC" id="2.7.2.2" evidence="3"/>
<evidence type="ECO:0000256" key="1">
    <source>
        <dbReference type="ARBA" id="ARBA00022679"/>
    </source>
</evidence>